<accession>A0A284VLX6</accession>
<dbReference type="Proteomes" id="UP000218615">
    <property type="component" value="Unassembled WGS sequence"/>
</dbReference>
<protein>
    <submittedName>
        <fullName evidence="1">Uncharacterized protein</fullName>
    </submittedName>
</protein>
<proteinExistence type="predicted"/>
<evidence type="ECO:0000313" key="2">
    <source>
        <dbReference type="Proteomes" id="UP000218615"/>
    </source>
</evidence>
<dbReference type="RefSeq" id="WP_096204478.1">
    <property type="nucleotide sequence ID" value="NZ_FZMP01000079.1"/>
</dbReference>
<gene>
    <name evidence="1" type="ORF">MNV_170022</name>
</gene>
<keyword evidence="2" id="KW-1185">Reference proteome</keyword>
<reference evidence="2" key="1">
    <citation type="submission" date="2017-06" db="EMBL/GenBank/DDBJ databases">
        <authorList>
            <person name="Cremers G."/>
        </authorList>
    </citation>
    <scope>NUCLEOTIDE SEQUENCE [LARGE SCALE GENOMIC DNA]</scope>
</reference>
<organism evidence="1 2">
    <name type="scientific">Candidatus Methanoperedens nitratireducens</name>
    <dbReference type="NCBI Taxonomy" id="1392998"/>
    <lineage>
        <taxon>Archaea</taxon>
        <taxon>Methanobacteriati</taxon>
        <taxon>Methanobacteriota</taxon>
        <taxon>Stenosarchaea group</taxon>
        <taxon>Methanomicrobia</taxon>
        <taxon>Methanosarcinales</taxon>
        <taxon>ANME-2 cluster</taxon>
        <taxon>Candidatus Methanoperedentaceae</taxon>
        <taxon>Candidatus Methanoperedens</taxon>
    </lineage>
</organism>
<evidence type="ECO:0000313" key="1">
    <source>
        <dbReference type="EMBL" id="SNQ60219.1"/>
    </source>
</evidence>
<name>A0A284VLX6_9EURY</name>
<dbReference type="EMBL" id="FZMP01000079">
    <property type="protein sequence ID" value="SNQ60219.1"/>
    <property type="molecule type" value="Genomic_DNA"/>
</dbReference>
<dbReference type="AlphaFoldDB" id="A0A284VLX6"/>
<sequence>MSRLPQDYTTTQEILGFQQDRAKLLKAGFSGRQIEVIYTLLNRFEILGVNWQNTIQPDRVET</sequence>